<dbReference type="EMBL" id="CP126969">
    <property type="protein sequence ID" value="WIM68438.1"/>
    <property type="molecule type" value="Genomic_DNA"/>
</dbReference>
<proteinExistence type="predicted"/>
<name>A0ABY8VIJ6_9CORY</name>
<protein>
    <submittedName>
        <fullName evidence="1">Cyclase family protein</fullName>
    </submittedName>
</protein>
<keyword evidence="2" id="KW-1185">Reference proteome</keyword>
<organism evidence="1 2">
    <name type="scientific">Corynebacterium breve</name>
    <dbReference type="NCBI Taxonomy" id="3049799"/>
    <lineage>
        <taxon>Bacteria</taxon>
        <taxon>Bacillati</taxon>
        <taxon>Actinomycetota</taxon>
        <taxon>Actinomycetes</taxon>
        <taxon>Mycobacteriales</taxon>
        <taxon>Corynebacteriaceae</taxon>
        <taxon>Corynebacterium</taxon>
    </lineage>
</organism>
<evidence type="ECO:0000313" key="2">
    <source>
        <dbReference type="Proteomes" id="UP001225598"/>
    </source>
</evidence>
<dbReference type="SUPFAM" id="SSF102198">
    <property type="entry name" value="Putative cyclase"/>
    <property type="match status" value="1"/>
</dbReference>
<accession>A0ABY8VIJ6</accession>
<dbReference type="Pfam" id="PF04199">
    <property type="entry name" value="Cyclase"/>
    <property type="match status" value="1"/>
</dbReference>
<dbReference type="InterPro" id="IPR007325">
    <property type="entry name" value="KFase/CYL"/>
</dbReference>
<reference evidence="1 2" key="1">
    <citation type="submission" date="2023-05" db="EMBL/GenBank/DDBJ databases">
        <title>Corynebacterium suedekumii sp. nov. and Corynebacterium breve sp. nov. isolated from raw cow's milk.</title>
        <authorList>
            <person name="Baer M.K."/>
            <person name="Mehl L."/>
            <person name="Hellmuth R."/>
            <person name="Marke G."/>
            <person name="Lipski A."/>
        </authorList>
    </citation>
    <scope>NUCLEOTIDE SEQUENCE [LARGE SCALE GENOMIC DNA]</scope>
    <source>
        <strain evidence="1 2">R4</strain>
    </source>
</reference>
<gene>
    <name evidence="1" type="ORF">QP027_03310</name>
</gene>
<dbReference type="Gene3D" id="3.50.30.50">
    <property type="entry name" value="Putative cyclase"/>
    <property type="match status" value="1"/>
</dbReference>
<dbReference type="Proteomes" id="UP001225598">
    <property type="component" value="Chromosome"/>
</dbReference>
<evidence type="ECO:0000313" key="1">
    <source>
        <dbReference type="EMBL" id="WIM68438.1"/>
    </source>
</evidence>
<dbReference type="InterPro" id="IPR037175">
    <property type="entry name" value="KFase_sf"/>
</dbReference>
<dbReference type="RefSeq" id="WP_284825969.1">
    <property type="nucleotide sequence ID" value="NZ_CP126969.1"/>
</dbReference>
<sequence>MIPQHLVDLSRPLDADQPRFPSDPPILHTVYPDDGFLIDHIELVGPTGTHVDTPRHVHHTLPGLEIVQPLLALFVIRPGDSVDHIAPGTFVALHTGCALTDPAAPGWSLEQLRVLHKRGVAAVGHDTMNTDPAEFAFDGHFPGQQFWLRNGHWQVESLTNLDRVPREGAHIFVGVPKLSNAGSFPARVYALWDDQ</sequence>